<keyword evidence="3" id="KW-1185">Reference proteome</keyword>
<feature type="coiled-coil region" evidence="1">
    <location>
        <begin position="506"/>
        <end position="533"/>
    </location>
</feature>
<protein>
    <submittedName>
        <fullName evidence="2">Uncharacterized protein</fullName>
    </submittedName>
</protein>
<name>A0A9P7KQD2_9HYPO</name>
<gene>
    <name evidence="2" type="ORF">KAF25_004125</name>
</gene>
<reference evidence="2" key="1">
    <citation type="submission" date="2021-04" db="EMBL/GenBank/DDBJ databases">
        <title>Draft genome of Fusarium avenaceum strain F156N33, isolated from an atmospheric sample in Virginia.</title>
        <authorList>
            <person name="Yang S."/>
            <person name="Vinatzer B.A."/>
            <person name="Coleman J."/>
        </authorList>
    </citation>
    <scope>NUCLEOTIDE SEQUENCE</scope>
    <source>
        <strain evidence="2">F156N33</strain>
    </source>
</reference>
<evidence type="ECO:0000313" key="3">
    <source>
        <dbReference type="Proteomes" id="UP000782241"/>
    </source>
</evidence>
<keyword evidence="1" id="KW-0175">Coiled coil</keyword>
<sequence length="534" mass="61760">MRYSLRIRQGGNLMSTFESATLADGQDLNYDCFIPTGQVYEFLPCAPWPSGQMIGYQKYRGMHRIMGMQGLPKVAHENFIPYKLLLYRGWKNSDPEFDDKHRFVYLAENKPGEPAAGDCFIRLEEIHKRMNANAIEYHYDCEGAILHRQVHDNLHNGGNKIMDEAYEERKVLQQQGLWLLRFRCWAVEGFPSEKHELDLWNRLFENVSTFNDQLAHFEMFKVWAELLRKSQGDKLGAKDFFGRYWDAVIPNEDRHVFETGFKIIVGAQYFQSRELDHQNPAHCDIVKKEVCVAVGRAVNAPRLKFKPPLTQDNVVFPDWVQKEKIVFAAGFDKLGWRYLFSHPGGLYTILVDLAVREFLYRDTHTKPFWQEGYGPPQQLHAQGLQVHLNKCGKTELTRTLINTNLMSSLIKKRNPTQDRCVADPAHSANLAMSRAYPNFYPNATVAKKRRVAEHVDMTCNFQPLNRETCLLFESLLDKSLEAMCWNWKCWDANTAVGDALLESTGVDGNQAEVNEAELKRELAEELQERDQQQV</sequence>
<dbReference type="EMBL" id="JAGPUO010000006">
    <property type="protein sequence ID" value="KAG5661886.1"/>
    <property type="molecule type" value="Genomic_DNA"/>
</dbReference>
<evidence type="ECO:0000313" key="2">
    <source>
        <dbReference type="EMBL" id="KAG5661886.1"/>
    </source>
</evidence>
<proteinExistence type="predicted"/>
<evidence type="ECO:0000256" key="1">
    <source>
        <dbReference type="SAM" id="Coils"/>
    </source>
</evidence>
<dbReference type="AlphaFoldDB" id="A0A9P7KQD2"/>
<comment type="caution">
    <text evidence="2">The sequence shown here is derived from an EMBL/GenBank/DDBJ whole genome shotgun (WGS) entry which is preliminary data.</text>
</comment>
<organism evidence="2 3">
    <name type="scientific">Fusarium avenaceum</name>
    <dbReference type="NCBI Taxonomy" id="40199"/>
    <lineage>
        <taxon>Eukaryota</taxon>
        <taxon>Fungi</taxon>
        <taxon>Dikarya</taxon>
        <taxon>Ascomycota</taxon>
        <taxon>Pezizomycotina</taxon>
        <taxon>Sordariomycetes</taxon>
        <taxon>Hypocreomycetidae</taxon>
        <taxon>Hypocreales</taxon>
        <taxon>Nectriaceae</taxon>
        <taxon>Fusarium</taxon>
        <taxon>Fusarium tricinctum species complex</taxon>
    </lineage>
</organism>
<dbReference type="Proteomes" id="UP000782241">
    <property type="component" value="Unassembled WGS sequence"/>
</dbReference>
<accession>A0A9P7KQD2</accession>